<evidence type="ECO:0000313" key="5">
    <source>
        <dbReference type="EMBL" id="MDX5993253.1"/>
    </source>
</evidence>
<proteinExistence type="inferred from homology"/>
<dbReference type="PANTHER" id="PTHR35936">
    <property type="entry name" value="MEMBRANE-BOUND LYTIC MUREIN TRANSGLYCOSYLASE F"/>
    <property type="match status" value="1"/>
</dbReference>
<dbReference type="RefSeq" id="WP_074677079.1">
    <property type="nucleotide sequence ID" value="NZ_CBCSET010000003.1"/>
</dbReference>
<evidence type="ECO:0000259" key="4">
    <source>
        <dbReference type="Pfam" id="PF00497"/>
    </source>
</evidence>
<organism evidence="6 7">
    <name type="scientific">Ectopseudomonas alcaliphila</name>
    <dbReference type="NCBI Taxonomy" id="101564"/>
    <lineage>
        <taxon>Bacteria</taxon>
        <taxon>Pseudomonadati</taxon>
        <taxon>Pseudomonadota</taxon>
        <taxon>Gammaproteobacteria</taxon>
        <taxon>Pseudomonadales</taxon>
        <taxon>Pseudomonadaceae</taxon>
        <taxon>Ectopseudomonas</taxon>
    </lineage>
</organism>
<evidence type="ECO:0000313" key="7">
    <source>
        <dbReference type="Proteomes" id="UP000182413"/>
    </source>
</evidence>
<dbReference type="PANTHER" id="PTHR35936:SF19">
    <property type="entry name" value="AMINO-ACID-BINDING PROTEIN YXEM-RELATED"/>
    <property type="match status" value="1"/>
</dbReference>
<gene>
    <name evidence="6" type="ORF">SAMN05216575_102134</name>
    <name evidence="5" type="ORF">SIM71_14370</name>
</gene>
<keyword evidence="8" id="KW-1185">Reference proteome</keyword>
<dbReference type="AlphaFoldDB" id="A0A1G7B4J8"/>
<reference evidence="6 7" key="1">
    <citation type="submission" date="2016-10" db="EMBL/GenBank/DDBJ databases">
        <authorList>
            <person name="de Groot N.N."/>
        </authorList>
    </citation>
    <scope>NUCLEOTIDE SEQUENCE [LARGE SCALE GENOMIC DNA]</scope>
    <source>
        <strain evidence="6 7">JCM 10630</strain>
    </source>
</reference>
<dbReference type="OrthoDB" id="5416480at2"/>
<comment type="similarity">
    <text evidence="1">Belongs to the bacterial solute-binding protein 3 family.</text>
</comment>
<sequence length="243" mass="27432">MKTRPALLLSLCLFVLPVVAQEEIRVGVELQPYQPYSDVQGGEYRGYARDLLDAFAAESGYRFVYTPLPVRRLLSDFLAGRVDLKFPDHPQWNADQKAGHAVRYSDPAAPYVDGILVKPQHLGQGMQRIELLGTQNGFTPWPYLSEIRGGRIRLIQANQIQSLLLMASSDRLDAVYLNPKVVAHQLGQMGMATDSLVFDPALPHVEDHYYLSSIRHPQLIEAFNRFLEERAEQVAAIRLRHGL</sequence>
<evidence type="ECO:0000256" key="2">
    <source>
        <dbReference type="ARBA" id="ARBA00022729"/>
    </source>
</evidence>
<evidence type="ECO:0000256" key="1">
    <source>
        <dbReference type="ARBA" id="ARBA00010333"/>
    </source>
</evidence>
<reference evidence="5 8" key="2">
    <citation type="submission" date="2023-11" db="EMBL/GenBank/DDBJ databases">
        <title>MicrobeMod: A computational toolkit for identifying prokaryotic methylation and restriction-modification with nanopore sequencing.</title>
        <authorList>
            <person name="Crits-Christoph A."/>
            <person name="Kang S.C."/>
            <person name="Lee H."/>
            <person name="Ostrov N."/>
        </authorList>
    </citation>
    <scope>NUCLEOTIDE SEQUENCE [LARGE SCALE GENOMIC DNA]</scope>
    <source>
        <strain evidence="5 8">ATCC BAA-571</strain>
    </source>
</reference>
<keyword evidence="2 3" id="KW-0732">Signal</keyword>
<dbReference type="InterPro" id="IPR001638">
    <property type="entry name" value="Solute-binding_3/MltF_N"/>
</dbReference>
<dbReference type="EMBL" id="FNAE01000002">
    <property type="protein sequence ID" value="SDE22034.1"/>
    <property type="molecule type" value="Genomic_DNA"/>
</dbReference>
<dbReference type="Gene3D" id="3.40.190.10">
    <property type="entry name" value="Periplasmic binding protein-like II"/>
    <property type="match status" value="2"/>
</dbReference>
<accession>A0A1G7B4J8</accession>
<dbReference type="EMBL" id="JAWXXP010000001">
    <property type="protein sequence ID" value="MDX5993253.1"/>
    <property type="molecule type" value="Genomic_DNA"/>
</dbReference>
<evidence type="ECO:0000313" key="8">
    <source>
        <dbReference type="Proteomes" id="UP001278050"/>
    </source>
</evidence>
<dbReference type="Pfam" id="PF00497">
    <property type="entry name" value="SBP_bac_3"/>
    <property type="match status" value="1"/>
</dbReference>
<evidence type="ECO:0000256" key="3">
    <source>
        <dbReference type="SAM" id="SignalP"/>
    </source>
</evidence>
<evidence type="ECO:0000313" key="6">
    <source>
        <dbReference type="EMBL" id="SDE22034.1"/>
    </source>
</evidence>
<feature type="chain" id="PRO_5010384017" evidence="3">
    <location>
        <begin position="21"/>
        <end position="243"/>
    </location>
</feature>
<feature type="signal peptide" evidence="3">
    <location>
        <begin position="1"/>
        <end position="20"/>
    </location>
</feature>
<dbReference type="Proteomes" id="UP000182413">
    <property type="component" value="Unassembled WGS sequence"/>
</dbReference>
<protein>
    <submittedName>
        <fullName evidence="6">ABC-type amino acid transport substrate-binding protein</fullName>
    </submittedName>
    <submittedName>
        <fullName evidence="5">Transporter substrate-binding domain-containing protein</fullName>
    </submittedName>
</protein>
<name>A0A1G7B4J8_9GAMM</name>
<dbReference type="SUPFAM" id="SSF53850">
    <property type="entry name" value="Periplasmic binding protein-like II"/>
    <property type="match status" value="1"/>
</dbReference>
<feature type="domain" description="Solute-binding protein family 3/N-terminal" evidence="4">
    <location>
        <begin position="24"/>
        <end position="212"/>
    </location>
</feature>
<dbReference type="Proteomes" id="UP001278050">
    <property type="component" value="Unassembled WGS sequence"/>
</dbReference>